<evidence type="ECO:0000256" key="1">
    <source>
        <dbReference type="SAM" id="MobiDB-lite"/>
    </source>
</evidence>
<protein>
    <submittedName>
        <fullName evidence="2">Uncharacterized protein</fullName>
    </submittedName>
</protein>
<organism evidence="2 3">
    <name type="scientific">Ramlibacter tataouinensis (strain ATCC BAA-407 / DSM 14655 / LMG 21543 / TTB310)</name>
    <dbReference type="NCBI Taxonomy" id="365046"/>
    <lineage>
        <taxon>Bacteria</taxon>
        <taxon>Pseudomonadati</taxon>
        <taxon>Pseudomonadota</taxon>
        <taxon>Betaproteobacteria</taxon>
        <taxon>Burkholderiales</taxon>
        <taxon>Comamonadaceae</taxon>
        <taxon>Ramlibacter</taxon>
    </lineage>
</organism>
<accession>F5XVY2</accession>
<name>F5XVY2_RAMTT</name>
<feature type="region of interest" description="Disordered" evidence="1">
    <location>
        <begin position="137"/>
        <end position="172"/>
    </location>
</feature>
<reference evidence="2 3" key="2">
    <citation type="journal article" date="2011" name="PLoS ONE">
        <title>The Cyst-Dividing Bacterium Ramlibacter tataouinensis TTB310 Genome Reveals a Well-Stocked Toolbox for Adaptation to a Desert Environment.</title>
        <authorList>
            <person name="De Luca G."/>
            <person name="Barakat M."/>
            <person name="Ortet P."/>
            <person name="Fochesato S."/>
            <person name="Jourlin-Castelli C."/>
            <person name="Ansaldi M."/>
            <person name="Py B."/>
            <person name="Fichant G."/>
            <person name="Coutinho P.M."/>
            <person name="Voulhoux R."/>
            <person name="Bastien O."/>
            <person name="Marechal E."/>
            <person name="Henrissat B."/>
            <person name="Quentin Y."/>
            <person name="Noirot P."/>
            <person name="Filloux A."/>
            <person name="Mejean V."/>
            <person name="Dubow M.S."/>
            <person name="Barras F."/>
            <person name="Barbe V."/>
            <person name="Weissenbach J."/>
            <person name="Mihalcescu I."/>
            <person name="Vermeglio A."/>
            <person name="Achouak W."/>
            <person name="Heulin T."/>
        </authorList>
    </citation>
    <scope>NUCLEOTIDE SEQUENCE [LARGE SCALE GENOMIC DNA]</scope>
    <source>
        <strain evidence="3">ATCC BAA-407 / DSM 14655 / LMG 21543 / TTB310</strain>
    </source>
</reference>
<feature type="compositionally biased region" description="Acidic residues" evidence="1">
    <location>
        <begin position="142"/>
        <end position="152"/>
    </location>
</feature>
<gene>
    <name evidence="2" type="ordered locus">Rta_29810</name>
</gene>
<dbReference type="EMBL" id="CP000245">
    <property type="protein sequence ID" value="AEG94085.1"/>
    <property type="molecule type" value="Genomic_DNA"/>
</dbReference>
<dbReference type="KEGG" id="rta:Rta_29810"/>
<dbReference type="AlphaFoldDB" id="F5XVY2"/>
<dbReference type="OrthoDB" id="9156429at2"/>
<keyword evidence="3" id="KW-1185">Reference proteome</keyword>
<evidence type="ECO:0000313" key="2">
    <source>
        <dbReference type="EMBL" id="AEG94085.1"/>
    </source>
</evidence>
<evidence type="ECO:0000313" key="3">
    <source>
        <dbReference type="Proteomes" id="UP000008385"/>
    </source>
</evidence>
<reference evidence="3" key="1">
    <citation type="submission" date="2006-01" db="EMBL/GenBank/DDBJ databases">
        <title>Genome of the cyst-dividing bacterium Ramlibacter tataouinensis.</title>
        <authorList>
            <person name="Barakat M."/>
            <person name="Ortet P."/>
            <person name="De Luca G."/>
            <person name="Jourlin-Castelli C."/>
            <person name="Ansaldi M."/>
            <person name="Py B."/>
            <person name="Fichant G."/>
            <person name="Coutinho P."/>
            <person name="Voulhoux R."/>
            <person name="Bastien O."/>
            <person name="Roy S."/>
            <person name="Marechal E."/>
            <person name="Henrissat B."/>
            <person name="Quentin Y."/>
            <person name="Noirot P."/>
            <person name="Filloux A."/>
            <person name="Mejean V."/>
            <person name="DuBow M."/>
            <person name="Barras F."/>
            <person name="Heulin T."/>
        </authorList>
    </citation>
    <scope>NUCLEOTIDE SEQUENCE [LARGE SCALE GENOMIC DNA]</scope>
    <source>
        <strain evidence="3">ATCC BAA-407 / DSM 14655 / LMG 21543 / TTB310</strain>
    </source>
</reference>
<dbReference type="Proteomes" id="UP000008385">
    <property type="component" value="Chromosome"/>
</dbReference>
<proteinExistence type="predicted"/>
<dbReference type="HOGENOM" id="CLU_1554009_0_0_4"/>
<dbReference type="RefSeq" id="WP_013902316.1">
    <property type="nucleotide sequence ID" value="NC_015677.1"/>
</dbReference>
<dbReference type="STRING" id="365046.Rta_29810"/>
<dbReference type="InterPro" id="IPR053716">
    <property type="entry name" value="Flag_assembly_chemotaxis_eff"/>
</dbReference>
<sequence length="172" mass="19545">MADPEIRSLRTLAEMRRRRGKALEKDLAQQRAELERCMAASEAARTQRDDCIARHQQALEARSRMLDHTFTSAHIRTADLEIETRVSHKGDADKAVRRLESVAQRQQQLVLAAQAAWRRNQERLERFDAQIGAALKARQVQEDEASDEEAEEMATVRVGGRRRQPGDPAGHV</sequence>
<dbReference type="Gene3D" id="1.10.287.1700">
    <property type="match status" value="1"/>
</dbReference>